<dbReference type="EMBL" id="JXYA01000007">
    <property type="protein sequence ID" value="KJZ11779.1"/>
    <property type="molecule type" value="Genomic_DNA"/>
</dbReference>
<dbReference type="PATRIC" id="fig|43658.5.peg.898"/>
<proteinExistence type="predicted"/>
<keyword evidence="4" id="KW-0175">Coiled coil</keyword>
<dbReference type="InterPro" id="IPR003661">
    <property type="entry name" value="HisK_dim/P_dom"/>
</dbReference>
<dbReference type="Gene3D" id="3.30.565.10">
    <property type="entry name" value="Histidine kinase-like ATPase, C-terminal domain"/>
    <property type="match status" value="1"/>
</dbReference>
<feature type="chain" id="PRO_5002475882" description="histidine kinase" evidence="5">
    <location>
        <begin position="29"/>
        <end position="1229"/>
    </location>
</feature>
<dbReference type="Gene3D" id="2.130.10.10">
    <property type="entry name" value="YVTN repeat-like/Quinoprotein amine dehydrogenase"/>
    <property type="match status" value="2"/>
</dbReference>
<accession>A0A0F4QWS2</accession>
<dbReference type="SUPFAM" id="SSF47384">
    <property type="entry name" value="Homodimeric domain of signal transducing histidine kinase"/>
    <property type="match status" value="1"/>
</dbReference>
<dbReference type="InterPro" id="IPR004358">
    <property type="entry name" value="Sig_transdc_His_kin-like_C"/>
</dbReference>
<comment type="caution">
    <text evidence="7">The sequence shown here is derived from an EMBL/GenBank/DDBJ whole genome shotgun (WGS) entry which is preliminary data.</text>
</comment>
<dbReference type="AlphaFoldDB" id="A0A0F4QWS2"/>
<dbReference type="InterPro" id="IPR011047">
    <property type="entry name" value="Quinoprotein_ADH-like_sf"/>
</dbReference>
<dbReference type="PANTHER" id="PTHR43547:SF2">
    <property type="entry name" value="HYBRID SIGNAL TRANSDUCTION HISTIDINE KINASE C"/>
    <property type="match status" value="1"/>
</dbReference>
<feature type="domain" description="Histidine kinase" evidence="6">
    <location>
        <begin position="986"/>
        <end position="1217"/>
    </location>
</feature>
<dbReference type="InterPro" id="IPR035965">
    <property type="entry name" value="PAS-like_dom_sf"/>
</dbReference>
<dbReference type="GO" id="GO:0000155">
    <property type="term" value="F:phosphorelay sensor kinase activity"/>
    <property type="evidence" value="ECO:0007669"/>
    <property type="project" value="InterPro"/>
</dbReference>
<organism evidence="7 8">
    <name type="scientific">Pseudoalteromonas rubra</name>
    <dbReference type="NCBI Taxonomy" id="43658"/>
    <lineage>
        <taxon>Bacteria</taxon>
        <taxon>Pseudomonadati</taxon>
        <taxon>Pseudomonadota</taxon>
        <taxon>Gammaproteobacteria</taxon>
        <taxon>Alteromonadales</taxon>
        <taxon>Pseudoalteromonadaceae</taxon>
        <taxon>Pseudoalteromonas</taxon>
    </lineage>
</organism>
<evidence type="ECO:0000256" key="2">
    <source>
        <dbReference type="ARBA" id="ARBA00012438"/>
    </source>
</evidence>
<dbReference type="SUPFAM" id="SSF55785">
    <property type="entry name" value="PYP-like sensor domain (PAS domain)"/>
    <property type="match status" value="1"/>
</dbReference>
<dbReference type="SMART" id="SM00387">
    <property type="entry name" value="HATPase_c"/>
    <property type="match status" value="1"/>
</dbReference>
<keyword evidence="5" id="KW-0732">Signal</keyword>
<dbReference type="PRINTS" id="PR00344">
    <property type="entry name" value="BCTRLSENSOR"/>
</dbReference>
<dbReference type="EC" id="2.7.13.3" evidence="2"/>
<evidence type="ECO:0000256" key="1">
    <source>
        <dbReference type="ARBA" id="ARBA00000085"/>
    </source>
</evidence>
<keyword evidence="3" id="KW-0597">Phosphoprotein</keyword>
<dbReference type="RefSeq" id="WP_046003740.1">
    <property type="nucleotide sequence ID" value="NZ_JXYA01000007.1"/>
</dbReference>
<dbReference type="SUPFAM" id="SSF50998">
    <property type="entry name" value="Quinoprotein alcohol dehydrogenase-like"/>
    <property type="match status" value="1"/>
</dbReference>
<reference evidence="7 8" key="1">
    <citation type="journal article" date="2015" name="BMC Genomics">
        <title>Genome mining reveals unlocked bioactive potential of marine Gram-negative bacteria.</title>
        <authorList>
            <person name="Machado H."/>
            <person name="Sonnenschein E.C."/>
            <person name="Melchiorsen J."/>
            <person name="Gram L."/>
        </authorList>
    </citation>
    <scope>NUCLEOTIDE SEQUENCE [LARGE SCALE GENOMIC DNA]</scope>
    <source>
        <strain evidence="7 8">S2471</strain>
    </source>
</reference>
<feature type="signal peptide" evidence="5">
    <location>
        <begin position="1"/>
        <end position="28"/>
    </location>
</feature>
<dbReference type="SUPFAM" id="SSF55874">
    <property type="entry name" value="ATPase domain of HSP90 chaperone/DNA topoisomerase II/histidine kinase"/>
    <property type="match status" value="1"/>
</dbReference>
<dbReference type="SUPFAM" id="SSF63829">
    <property type="entry name" value="Calcium-dependent phosphotriesterase"/>
    <property type="match status" value="2"/>
</dbReference>
<evidence type="ECO:0000313" key="8">
    <source>
        <dbReference type="Proteomes" id="UP000033452"/>
    </source>
</evidence>
<keyword evidence="7" id="KW-0418">Kinase</keyword>
<evidence type="ECO:0000313" key="7">
    <source>
        <dbReference type="EMBL" id="KJZ11779.1"/>
    </source>
</evidence>
<sequence length="1229" mass="138922">MYQQHKKQTKLCILLTVVLWLCSANLLAVPVFSDTAQVMRHYDYESGLSQVSITAIEEDQLGYIWIGTQAGLNRFDGHSFKQFISRQQDPFSLAGAFITALCHSGESLWIGTSTGLSVYHTVTGRFQSFLSDFSPLIPSDRVQSIGCQGAAISVTTEDGFYYVIDKATLEPRELALEGDFIRYVTVYKNLVYYLSDQGLVVNNRQTGLTTLLLAGDFKSLTVSGERAFLIGKDNQLTAYDTLFERALWQSNIARDTNLVLHSVFASAGELFVATSHGVYLLNMKGDIKKRWYKRGNNKSGLQDSSILSVFRDSNSDLWIGTETRGLHFISQLSETFGHVGEYNYPHAPLTNSDVRSFALDASDRLWVATSNGGYIFEQQRFVKAEQLYPQLARFANSFITKVQIVGDHAWLTSRGAGVARLNLISGEVTYFTPDFGNGPELSFNDITVFKQLVLLSSRTLGLLYYDEAQNQLMPFFAPSVSVPNHVSSVLVDGDGFYFGSVGDGLYHYDGQNIKSLTTNNGLASDIVFMLSRDSLGAVWVASESGVSIINQQFEVEKVLKVADGLANEAIWAMVFDQQEHVWLGTSGGLSRVNIHDHNIDNFLVVDGVQDNEFNYNAAWLAPDGRVFIGGAKGFNQFYPEQIRIAFGIRPLLISNIELLGEVLHPEASSELTLAPELTEKLELTHNQDIVSLHYSSLDYGSERLNFFYRIVGLSDKWLKLADGVRQINLLKLEPGNYQVQTYTVNRFNQKSPVHRFTIHIKAPWWWDWYSKTFYIVALTLSFALWLRQRQARYRQVVNDNRVMNELQQRLELSLWASGDELWDWHLEDKKVYRYCVKPRIDYGRNQTTMTVEDIDQFVHPKDCIAWEEKIESCLEGEQDTYEIAMRVKTLKDHWSWVLERGKVVSRDHHGRPQRIVGALKDIAELKAHQNALQTLNEQLEIKVAMRTDELYKKNQKLEQAMMELKRTQQELIESEKMASLGNVVAGIAHEINTPLGVAITALTHNQECLHNIDEKLQKKQLRQTDLERSNAEQQEGYRLILRNLDRAQMLISNFKQVAVDQSSEVERDINVKDYIADVFSSLLPLSKGKEISLSITGDDDMLVNTYPGAIYQIMTNLFNNSMIHGFEKHPKGKVDVSTHMAETHWLLTYRDDGIGMSKTGLKTLFDPFVTTKRSQGGCGLGMHIVYNLVTQLLKGEISASSTPGEGIEVTIKVPYTPPKGDELEEQSRA</sequence>
<dbReference type="InterPro" id="IPR013655">
    <property type="entry name" value="PAS_fold_3"/>
</dbReference>
<dbReference type="Gene3D" id="3.30.450.20">
    <property type="entry name" value="PAS domain"/>
    <property type="match status" value="1"/>
</dbReference>
<dbReference type="Pfam" id="PF02518">
    <property type="entry name" value="HATPase_c"/>
    <property type="match status" value="1"/>
</dbReference>
<dbReference type="OrthoDB" id="9772100at2"/>
<evidence type="ECO:0000256" key="4">
    <source>
        <dbReference type="SAM" id="Coils"/>
    </source>
</evidence>
<dbReference type="Gene3D" id="2.60.40.10">
    <property type="entry name" value="Immunoglobulins"/>
    <property type="match status" value="1"/>
</dbReference>
<dbReference type="CDD" id="cd00082">
    <property type="entry name" value="HisKA"/>
    <property type="match status" value="1"/>
</dbReference>
<dbReference type="InterPro" id="IPR005467">
    <property type="entry name" value="His_kinase_dom"/>
</dbReference>
<keyword evidence="7" id="KW-0808">Transferase</keyword>
<evidence type="ECO:0000259" key="6">
    <source>
        <dbReference type="PROSITE" id="PS50109"/>
    </source>
</evidence>
<evidence type="ECO:0000256" key="3">
    <source>
        <dbReference type="ARBA" id="ARBA00022553"/>
    </source>
</evidence>
<dbReference type="PROSITE" id="PS50109">
    <property type="entry name" value="HIS_KIN"/>
    <property type="match status" value="1"/>
</dbReference>
<dbReference type="Pfam" id="PF08447">
    <property type="entry name" value="PAS_3"/>
    <property type="match status" value="1"/>
</dbReference>
<dbReference type="Gene3D" id="1.10.287.130">
    <property type="match status" value="1"/>
</dbReference>
<gene>
    <name evidence="7" type="ORF">TW77_04295</name>
</gene>
<keyword evidence="8" id="KW-1185">Reference proteome</keyword>
<feature type="coiled-coil region" evidence="4">
    <location>
        <begin position="922"/>
        <end position="977"/>
    </location>
</feature>
<comment type="catalytic activity">
    <reaction evidence="1">
        <text>ATP + protein L-histidine = ADP + protein N-phospho-L-histidine.</text>
        <dbReference type="EC" id="2.7.13.3"/>
    </reaction>
</comment>
<dbReference type="InterPro" id="IPR013783">
    <property type="entry name" value="Ig-like_fold"/>
</dbReference>
<dbReference type="InterPro" id="IPR036890">
    <property type="entry name" value="HATPase_C_sf"/>
</dbReference>
<dbReference type="PANTHER" id="PTHR43547">
    <property type="entry name" value="TWO-COMPONENT HISTIDINE KINASE"/>
    <property type="match status" value="1"/>
</dbReference>
<evidence type="ECO:0000256" key="5">
    <source>
        <dbReference type="SAM" id="SignalP"/>
    </source>
</evidence>
<name>A0A0F4QWS2_9GAMM</name>
<dbReference type="Proteomes" id="UP000033452">
    <property type="component" value="Unassembled WGS sequence"/>
</dbReference>
<dbReference type="InterPro" id="IPR036097">
    <property type="entry name" value="HisK_dim/P_sf"/>
</dbReference>
<dbReference type="Pfam" id="PF07494">
    <property type="entry name" value="Reg_prop"/>
    <property type="match status" value="2"/>
</dbReference>
<protein>
    <recommendedName>
        <fullName evidence="2">histidine kinase</fullName>
        <ecNumber evidence="2">2.7.13.3</ecNumber>
    </recommendedName>
</protein>
<dbReference type="InterPro" id="IPR011110">
    <property type="entry name" value="Reg_prop"/>
</dbReference>
<dbReference type="InterPro" id="IPR003594">
    <property type="entry name" value="HATPase_dom"/>
</dbReference>
<dbReference type="InterPro" id="IPR015943">
    <property type="entry name" value="WD40/YVTN_repeat-like_dom_sf"/>
</dbReference>